<keyword evidence="7" id="KW-0732">Signal</keyword>
<sequence length="188" mass="19448">MKTAATFASIAALSAAIVVGAPCNFEEIKGKLFSNATEGLQKCATTTGFDIWSISAFPTEDHADKIMTTRDCVDFLNQINQRANQEIQCDVNIAGVTKDFGAFLVDVLTGKTGNGTESMENSGSDDIEVPKEASSSKESSTIEDQSASADGAATSSNVTTTTPSPSSATSLWACMALGSALLVSASLV</sequence>
<evidence type="ECO:0000256" key="4">
    <source>
        <dbReference type="ARBA" id="ARBA00022978"/>
    </source>
</evidence>
<keyword evidence="4" id="KW-0928">Hypersensitive response elicitation</keyword>
<evidence type="ECO:0008006" key="10">
    <source>
        <dbReference type="Google" id="ProtNLM"/>
    </source>
</evidence>
<feature type="signal peptide" evidence="7">
    <location>
        <begin position="1"/>
        <end position="20"/>
    </location>
</feature>
<proteinExistence type="inferred from homology"/>
<evidence type="ECO:0000256" key="6">
    <source>
        <dbReference type="SAM" id="MobiDB-lite"/>
    </source>
</evidence>
<organism evidence="8 9">
    <name type="scientific">Pythium oligandrum</name>
    <name type="common">Mycoparasitic fungus</name>
    <dbReference type="NCBI Taxonomy" id="41045"/>
    <lineage>
        <taxon>Eukaryota</taxon>
        <taxon>Sar</taxon>
        <taxon>Stramenopiles</taxon>
        <taxon>Oomycota</taxon>
        <taxon>Peronosporomycetes</taxon>
        <taxon>Pythiales</taxon>
        <taxon>Pythiaceae</taxon>
        <taxon>Pythium</taxon>
    </lineage>
</organism>
<dbReference type="AlphaFoldDB" id="A0A8K1CKS5"/>
<comment type="caution">
    <text evidence="8">The sequence shown here is derived from an EMBL/GenBank/DDBJ whole genome shotgun (WGS) entry which is preliminary data.</text>
</comment>
<comment type="similarity">
    <text evidence="2">Belongs to the elicitin family.</text>
</comment>
<feature type="compositionally biased region" description="Low complexity" evidence="6">
    <location>
        <begin position="152"/>
        <end position="167"/>
    </location>
</feature>
<protein>
    <recommendedName>
        <fullName evidence="10">Elicitin-like protein</fullName>
    </recommendedName>
</protein>
<dbReference type="SUPFAM" id="SSF48647">
    <property type="entry name" value="Fungal elicitin"/>
    <property type="match status" value="1"/>
</dbReference>
<evidence type="ECO:0000256" key="2">
    <source>
        <dbReference type="ARBA" id="ARBA00009544"/>
    </source>
</evidence>
<evidence type="ECO:0000313" key="8">
    <source>
        <dbReference type="EMBL" id="TMW64178.1"/>
    </source>
</evidence>
<accession>A0A8K1CKS5</accession>
<reference evidence="8" key="1">
    <citation type="submission" date="2019-03" db="EMBL/GenBank/DDBJ databases">
        <title>Long read genome sequence of the mycoparasitic Pythium oligandrum ATCC 38472 isolated from sugarbeet rhizosphere.</title>
        <authorList>
            <person name="Gaulin E."/>
        </authorList>
    </citation>
    <scope>NUCLEOTIDE SEQUENCE</scope>
    <source>
        <strain evidence="8">ATCC 38472_TT</strain>
    </source>
</reference>
<name>A0A8K1CKS5_PYTOL</name>
<gene>
    <name evidence="8" type="ORF">Poli38472_014295</name>
</gene>
<dbReference type="Gene3D" id="1.10.239.10">
    <property type="entry name" value="Elicitin domain"/>
    <property type="match status" value="1"/>
</dbReference>
<keyword evidence="3" id="KW-0964">Secreted</keyword>
<dbReference type="GO" id="GO:0052040">
    <property type="term" value="P:symbiont-mediated perturbation of host programmed cell death"/>
    <property type="evidence" value="ECO:0007669"/>
    <property type="project" value="UniProtKB-KW"/>
</dbReference>
<evidence type="ECO:0000313" key="9">
    <source>
        <dbReference type="Proteomes" id="UP000794436"/>
    </source>
</evidence>
<evidence type="ECO:0000256" key="5">
    <source>
        <dbReference type="ARBA" id="ARBA00023157"/>
    </source>
</evidence>
<dbReference type="GO" id="GO:0005576">
    <property type="term" value="C:extracellular region"/>
    <property type="evidence" value="ECO:0007669"/>
    <property type="project" value="UniProtKB-SubCell"/>
</dbReference>
<feature type="compositionally biased region" description="Polar residues" evidence="6">
    <location>
        <begin position="136"/>
        <end position="148"/>
    </location>
</feature>
<dbReference type="InterPro" id="IPR036470">
    <property type="entry name" value="Elicitin_sf"/>
</dbReference>
<keyword evidence="5" id="KW-1015">Disulfide bond</keyword>
<dbReference type="OrthoDB" id="163896at2759"/>
<comment type="subcellular location">
    <subcellularLocation>
        <location evidence="1">Secreted</location>
    </subcellularLocation>
</comment>
<evidence type="ECO:0000256" key="1">
    <source>
        <dbReference type="ARBA" id="ARBA00004613"/>
    </source>
</evidence>
<dbReference type="SMART" id="SM01187">
    <property type="entry name" value="Elicitin"/>
    <property type="match status" value="1"/>
</dbReference>
<feature type="chain" id="PRO_5035447261" description="Elicitin-like protein" evidence="7">
    <location>
        <begin position="21"/>
        <end position="188"/>
    </location>
</feature>
<keyword evidence="9" id="KW-1185">Reference proteome</keyword>
<evidence type="ECO:0000256" key="7">
    <source>
        <dbReference type="SAM" id="SignalP"/>
    </source>
</evidence>
<dbReference type="EMBL" id="SPLM01000041">
    <property type="protein sequence ID" value="TMW64178.1"/>
    <property type="molecule type" value="Genomic_DNA"/>
</dbReference>
<feature type="region of interest" description="Disordered" evidence="6">
    <location>
        <begin position="114"/>
        <end position="167"/>
    </location>
</feature>
<dbReference type="InterPro" id="IPR002200">
    <property type="entry name" value="Elicitin"/>
</dbReference>
<evidence type="ECO:0000256" key="3">
    <source>
        <dbReference type="ARBA" id="ARBA00022525"/>
    </source>
</evidence>
<dbReference type="Proteomes" id="UP000794436">
    <property type="component" value="Unassembled WGS sequence"/>
</dbReference>
<feature type="compositionally biased region" description="Polar residues" evidence="6">
    <location>
        <begin position="114"/>
        <end position="124"/>
    </location>
</feature>